<dbReference type="EC" id="5.2.1.8" evidence="2 5"/>
<feature type="domain" description="PPIase FKBP-type" evidence="6">
    <location>
        <begin position="136"/>
        <end position="228"/>
    </location>
</feature>
<dbReference type="GO" id="GO:0009543">
    <property type="term" value="C:chloroplast thylakoid lumen"/>
    <property type="evidence" value="ECO:0007669"/>
    <property type="project" value="EnsemblPlants"/>
</dbReference>
<protein>
    <recommendedName>
        <fullName evidence="2 5">peptidylprolyl isomerase</fullName>
        <ecNumber evidence="2 5">5.2.1.8</ecNumber>
    </recommendedName>
</protein>
<dbReference type="RefSeq" id="NP_001352846.1">
    <property type="nucleotide sequence ID" value="NM_001365917.1"/>
</dbReference>
<dbReference type="PROSITE" id="PS50059">
    <property type="entry name" value="FKBP_PPIASE"/>
    <property type="match status" value="1"/>
</dbReference>
<dbReference type="GO" id="GO:0003755">
    <property type="term" value="F:peptidyl-prolyl cis-trans isomerase activity"/>
    <property type="evidence" value="ECO:0000318"/>
    <property type="project" value="GO_Central"/>
</dbReference>
<sequence length="235" mass="25550">MASTSLVLPLSSAFSINLFKNHHQRIRKLQTGNGVTREFGLRLWAQENLMGTVEEAERYNTTKRRDLVMGLGFCGVTSFLVGSCYAEAAGLPPEEKPKLCDATCEKELENVPMVTTESGLQYKDIKVGRGPSPPVGFQVAANYVAMVPSGQIFDSSLEKGRPYIFRVGADQVIKGLDEGILSMKVGGLRRLYVPGSLAFPKGLISAPGRPRVAPNSPLVFDVSLEFIPGLESDEE</sequence>
<dbReference type="EnsemblPlants" id="Solyc04g015040.3.1">
    <property type="protein sequence ID" value="Solyc04g015040.3.1"/>
    <property type="gene ID" value="Solyc04g015040.3"/>
</dbReference>
<reference evidence="7" key="2">
    <citation type="submission" date="2019-01" db="UniProtKB">
        <authorList>
            <consortium name="EnsemblPlants"/>
        </authorList>
    </citation>
    <scope>IDENTIFICATION</scope>
    <source>
        <strain evidence="7">cv. Heinz 1706</strain>
    </source>
</reference>
<evidence type="ECO:0000313" key="7">
    <source>
        <dbReference type="EnsemblPlants" id="Solyc04g015040.3.1"/>
    </source>
</evidence>
<dbReference type="KEGG" id="sly:101257061"/>
<dbReference type="OMA" id="CRCEAAG"/>
<dbReference type="Pfam" id="PF00254">
    <property type="entry name" value="FKBP_C"/>
    <property type="match status" value="1"/>
</dbReference>
<keyword evidence="4 5" id="KW-0413">Isomerase</keyword>
<gene>
    <name evidence="7" type="primary">FKBP16-3</name>
</gene>
<dbReference type="GeneID" id="101257061"/>
<name>A0A3Q7G1J0_SOLLC</name>
<dbReference type="PANTHER" id="PTHR43811:SF17">
    <property type="entry name" value="PEPTIDYL-PROLYL CIS-TRANS ISOMERASE FKBP16-3, CHLOROPLASTIC"/>
    <property type="match status" value="1"/>
</dbReference>
<dbReference type="Gramene" id="Solyc04g015040.3.1">
    <property type="protein sequence ID" value="Solyc04g015040.3.1"/>
    <property type="gene ID" value="Solyc04g015040.3"/>
</dbReference>
<dbReference type="PANTHER" id="PTHR43811">
    <property type="entry name" value="FKBP-TYPE PEPTIDYL-PROLYL CIS-TRANS ISOMERASE FKPA"/>
    <property type="match status" value="1"/>
</dbReference>
<evidence type="ECO:0000256" key="4">
    <source>
        <dbReference type="ARBA" id="ARBA00023235"/>
    </source>
</evidence>
<reference evidence="7" key="1">
    <citation type="journal article" date="2012" name="Nature">
        <title>The tomato genome sequence provides insights into fleshy fruit evolution.</title>
        <authorList>
            <consortium name="Tomato Genome Consortium"/>
        </authorList>
    </citation>
    <scope>NUCLEOTIDE SEQUENCE [LARGE SCALE GENOMIC DNA]</scope>
    <source>
        <strain evidence="7">cv. Heinz 1706</strain>
    </source>
</reference>
<dbReference type="InterPro" id="IPR001179">
    <property type="entry name" value="PPIase_FKBP_dom"/>
</dbReference>
<dbReference type="Gene3D" id="3.10.50.40">
    <property type="match status" value="1"/>
</dbReference>
<evidence type="ECO:0000313" key="8">
    <source>
        <dbReference type="Proteomes" id="UP000004994"/>
    </source>
</evidence>
<evidence type="ECO:0000259" key="6">
    <source>
        <dbReference type="PROSITE" id="PS50059"/>
    </source>
</evidence>
<dbReference type="STRING" id="4081.A0A3Q7G1J0"/>
<keyword evidence="3 5" id="KW-0697">Rotamase</keyword>
<dbReference type="OrthoDB" id="77911at2759"/>
<dbReference type="AlphaFoldDB" id="A0A3Q7G1J0"/>
<dbReference type="InterPro" id="IPR046357">
    <property type="entry name" value="PPIase_dom_sf"/>
</dbReference>
<dbReference type="PaxDb" id="4081-Solyc04g015040.2.1"/>
<comment type="catalytic activity">
    <reaction evidence="1 5">
        <text>[protein]-peptidylproline (omega=180) = [protein]-peptidylproline (omega=0)</text>
        <dbReference type="Rhea" id="RHEA:16237"/>
        <dbReference type="Rhea" id="RHEA-COMP:10747"/>
        <dbReference type="Rhea" id="RHEA-COMP:10748"/>
        <dbReference type="ChEBI" id="CHEBI:83833"/>
        <dbReference type="ChEBI" id="CHEBI:83834"/>
        <dbReference type="EC" id="5.2.1.8"/>
    </reaction>
</comment>
<evidence type="ECO:0000256" key="2">
    <source>
        <dbReference type="ARBA" id="ARBA00013194"/>
    </source>
</evidence>
<dbReference type="InParanoid" id="A0A3Q7G1J0"/>
<dbReference type="FunCoup" id="A0A3Q7G1J0">
    <property type="interactions" value="1592"/>
</dbReference>
<dbReference type="SUPFAM" id="SSF54534">
    <property type="entry name" value="FKBP-like"/>
    <property type="match status" value="1"/>
</dbReference>
<evidence type="ECO:0000256" key="5">
    <source>
        <dbReference type="PROSITE-ProRule" id="PRU00277"/>
    </source>
</evidence>
<evidence type="ECO:0000256" key="3">
    <source>
        <dbReference type="ARBA" id="ARBA00023110"/>
    </source>
</evidence>
<proteinExistence type="predicted"/>
<dbReference type="Proteomes" id="UP000004994">
    <property type="component" value="Chromosome 4"/>
</dbReference>
<evidence type="ECO:0000256" key="1">
    <source>
        <dbReference type="ARBA" id="ARBA00000971"/>
    </source>
</evidence>
<keyword evidence="8" id="KW-1185">Reference proteome</keyword>
<organism evidence="7">
    <name type="scientific">Solanum lycopersicum</name>
    <name type="common">Tomato</name>
    <name type="synonym">Lycopersicon esculentum</name>
    <dbReference type="NCBI Taxonomy" id="4081"/>
    <lineage>
        <taxon>Eukaryota</taxon>
        <taxon>Viridiplantae</taxon>
        <taxon>Streptophyta</taxon>
        <taxon>Embryophyta</taxon>
        <taxon>Tracheophyta</taxon>
        <taxon>Spermatophyta</taxon>
        <taxon>Magnoliopsida</taxon>
        <taxon>eudicotyledons</taxon>
        <taxon>Gunneridae</taxon>
        <taxon>Pentapetalae</taxon>
        <taxon>asterids</taxon>
        <taxon>lamiids</taxon>
        <taxon>Solanales</taxon>
        <taxon>Solanaceae</taxon>
        <taxon>Solanoideae</taxon>
        <taxon>Solaneae</taxon>
        <taxon>Solanum</taxon>
        <taxon>Solanum subgen. Lycopersicon</taxon>
    </lineage>
</organism>
<accession>A0A3Q7G1J0</accession>
<dbReference type="SMR" id="A0A3Q7G1J0"/>